<dbReference type="InterPro" id="IPR000843">
    <property type="entry name" value="HTH_LacI"/>
</dbReference>
<dbReference type="CDD" id="cd01392">
    <property type="entry name" value="HTH_LacI"/>
    <property type="match status" value="1"/>
</dbReference>
<organism evidence="6 7">
    <name type="scientific">Rhizobium vallis</name>
    <dbReference type="NCBI Taxonomy" id="634290"/>
    <lineage>
        <taxon>Bacteria</taxon>
        <taxon>Pseudomonadati</taxon>
        <taxon>Pseudomonadota</taxon>
        <taxon>Alphaproteobacteria</taxon>
        <taxon>Hyphomicrobiales</taxon>
        <taxon>Rhizobiaceae</taxon>
        <taxon>Rhizobium/Agrobacterium group</taxon>
        <taxon>Rhizobium</taxon>
    </lineage>
</organism>
<dbReference type="CDD" id="cd06284">
    <property type="entry name" value="PBP1_LacI-like"/>
    <property type="match status" value="1"/>
</dbReference>
<sequence>MQSDASNIRQVAAIAGVSIATVSRTLQHPELVKAETREKVLAAVRQTNFVSNAQARTFRQQATKAVIVLVRDIGNPFYLEIYKGIDEVAREAGFRVLLSDARDDDAQVQQHIEMVRQKQADGLILMVGHFPAELTEKIDQLPPLVIASEAFPGLDLPTVKVDNAQASRQAIAYLVNEGHRRIVHLAGPLPEQLALERLEGYRAGLREAGISYNDKLVVPGDYSIEAGRSAVRRLREADTEFSAIFAASDQMAIGAISELRRLGQKVPEDISVVGFDDIILADAMDPPLTTIRQPRREIGRQAMSMMIARLSGETARTVVELPTELVPRESVRRARPLDS</sequence>
<evidence type="ECO:0000313" key="6">
    <source>
        <dbReference type="EMBL" id="RUM24208.1"/>
    </source>
</evidence>
<dbReference type="GO" id="GO:0000976">
    <property type="term" value="F:transcription cis-regulatory region binding"/>
    <property type="evidence" value="ECO:0007669"/>
    <property type="project" value="TreeGrafter"/>
</dbReference>
<evidence type="ECO:0000313" key="7">
    <source>
        <dbReference type="Proteomes" id="UP000278823"/>
    </source>
</evidence>
<dbReference type="SUPFAM" id="SSF53822">
    <property type="entry name" value="Periplasmic binding protein-like I"/>
    <property type="match status" value="1"/>
</dbReference>
<dbReference type="EMBL" id="RJTH01000006">
    <property type="protein sequence ID" value="RUM24208.1"/>
    <property type="molecule type" value="Genomic_DNA"/>
</dbReference>
<evidence type="ECO:0000256" key="3">
    <source>
        <dbReference type="ARBA" id="ARBA00023125"/>
    </source>
</evidence>
<dbReference type="Gene3D" id="3.40.50.2300">
    <property type="match status" value="2"/>
</dbReference>
<dbReference type="AlphaFoldDB" id="A0A432PIX8"/>
<evidence type="ECO:0000259" key="5">
    <source>
        <dbReference type="PROSITE" id="PS50932"/>
    </source>
</evidence>
<dbReference type="InterPro" id="IPR010982">
    <property type="entry name" value="Lambda_DNA-bd_dom_sf"/>
</dbReference>
<name>A0A432PIX8_9HYPH</name>
<protein>
    <submittedName>
        <fullName evidence="6">Transcriptional regulator CytR</fullName>
    </submittedName>
</protein>
<dbReference type="Gene3D" id="1.10.260.40">
    <property type="entry name" value="lambda repressor-like DNA-binding domains"/>
    <property type="match status" value="1"/>
</dbReference>
<gene>
    <name evidence="6" type="ORF">EFQ99_19615</name>
</gene>
<dbReference type="PANTHER" id="PTHR30146:SF151">
    <property type="entry name" value="HTH-TYPE TRANSCRIPTIONAL REPRESSOR CYTR"/>
    <property type="match status" value="1"/>
</dbReference>
<dbReference type="GO" id="GO:0003700">
    <property type="term" value="F:DNA-binding transcription factor activity"/>
    <property type="evidence" value="ECO:0007669"/>
    <property type="project" value="TreeGrafter"/>
</dbReference>
<proteinExistence type="predicted"/>
<dbReference type="PANTHER" id="PTHR30146">
    <property type="entry name" value="LACI-RELATED TRANSCRIPTIONAL REPRESSOR"/>
    <property type="match status" value="1"/>
</dbReference>
<accession>A0A432PIX8</accession>
<dbReference type="OrthoDB" id="8433438at2"/>
<dbReference type="PROSITE" id="PS50932">
    <property type="entry name" value="HTH_LACI_2"/>
    <property type="match status" value="1"/>
</dbReference>
<keyword evidence="4" id="KW-0804">Transcription</keyword>
<evidence type="ECO:0000256" key="1">
    <source>
        <dbReference type="ARBA" id="ARBA00022491"/>
    </source>
</evidence>
<comment type="caution">
    <text evidence="6">The sequence shown here is derived from an EMBL/GenBank/DDBJ whole genome shotgun (WGS) entry which is preliminary data.</text>
</comment>
<keyword evidence="1" id="KW-0678">Repressor</keyword>
<evidence type="ECO:0000256" key="2">
    <source>
        <dbReference type="ARBA" id="ARBA00023015"/>
    </source>
</evidence>
<evidence type="ECO:0000256" key="4">
    <source>
        <dbReference type="ARBA" id="ARBA00023163"/>
    </source>
</evidence>
<dbReference type="SUPFAM" id="SSF47413">
    <property type="entry name" value="lambda repressor-like DNA-binding domains"/>
    <property type="match status" value="1"/>
</dbReference>
<keyword evidence="3" id="KW-0238">DNA-binding</keyword>
<keyword evidence="7" id="KW-1185">Reference proteome</keyword>
<keyword evidence="2" id="KW-0805">Transcription regulation</keyword>
<dbReference type="SMART" id="SM00354">
    <property type="entry name" value="HTH_LACI"/>
    <property type="match status" value="1"/>
</dbReference>
<reference evidence="7" key="1">
    <citation type="submission" date="2018-11" db="EMBL/GenBank/DDBJ databases">
        <title>Rhizobium chutanense sp. nov., isolated from root nodules of Phaseolus vulgaris in China.</title>
        <authorList>
            <person name="Huo Y."/>
        </authorList>
    </citation>
    <scope>NUCLEOTIDE SEQUENCE [LARGE SCALE GENOMIC DNA]</scope>
    <source>
        <strain evidence="7">CCBAU 65647</strain>
    </source>
</reference>
<feature type="domain" description="HTH lacI-type" evidence="5">
    <location>
        <begin position="6"/>
        <end position="60"/>
    </location>
</feature>
<dbReference type="InterPro" id="IPR028082">
    <property type="entry name" value="Peripla_BP_I"/>
</dbReference>
<dbReference type="InterPro" id="IPR001761">
    <property type="entry name" value="Peripla_BP/Lac1_sug-bd_dom"/>
</dbReference>
<dbReference type="Pfam" id="PF00356">
    <property type="entry name" value="LacI"/>
    <property type="match status" value="1"/>
</dbReference>
<dbReference type="Proteomes" id="UP000278823">
    <property type="component" value="Unassembled WGS sequence"/>
</dbReference>
<dbReference type="Pfam" id="PF00532">
    <property type="entry name" value="Peripla_BP_1"/>
    <property type="match status" value="1"/>
</dbReference>